<evidence type="ECO:0000313" key="3">
    <source>
        <dbReference type="Proteomes" id="UP000751190"/>
    </source>
</evidence>
<gene>
    <name evidence="2" type="ORF">KFE25_008855</name>
</gene>
<dbReference type="OrthoDB" id="10491305at2759"/>
<dbReference type="AlphaFoldDB" id="A0A8J5Y3F8"/>
<evidence type="ECO:0000313" key="2">
    <source>
        <dbReference type="EMBL" id="KAG8470434.1"/>
    </source>
</evidence>
<keyword evidence="3" id="KW-1185">Reference proteome</keyword>
<name>A0A8J5Y3F8_DIALT</name>
<dbReference type="SUPFAM" id="SSF57440">
    <property type="entry name" value="Kringle-like"/>
    <property type="match status" value="1"/>
</dbReference>
<dbReference type="InterPro" id="IPR013806">
    <property type="entry name" value="Kringle-like"/>
</dbReference>
<dbReference type="Proteomes" id="UP000751190">
    <property type="component" value="Unassembled WGS sequence"/>
</dbReference>
<evidence type="ECO:0000256" key="1">
    <source>
        <dbReference type="ARBA" id="ARBA00023157"/>
    </source>
</evidence>
<dbReference type="EMBL" id="JAGTXO010000001">
    <property type="protein sequence ID" value="KAG8470434.1"/>
    <property type="molecule type" value="Genomic_DNA"/>
</dbReference>
<proteinExistence type="predicted"/>
<protein>
    <submittedName>
        <fullName evidence="2">Uncharacterized protein</fullName>
    </submittedName>
</protein>
<keyword evidence="1" id="KW-1015">Disulfide bond</keyword>
<accession>A0A8J5Y3F8</accession>
<reference evidence="2" key="1">
    <citation type="submission" date="2021-05" db="EMBL/GenBank/DDBJ databases">
        <title>The genome of the haptophyte Pavlova lutheri (Diacronema luteri, Pavlovales) - a model for lipid biosynthesis in eukaryotic algae.</title>
        <authorList>
            <person name="Hulatt C.J."/>
            <person name="Posewitz M.C."/>
        </authorList>
    </citation>
    <scope>NUCLEOTIDE SEQUENCE</scope>
    <source>
        <strain evidence="2">NIVA-4/92</strain>
    </source>
</reference>
<comment type="caution">
    <text evidence="2">The sequence shown here is derived from an EMBL/GenBank/DDBJ whole genome shotgun (WGS) entry which is preliminary data.</text>
</comment>
<organism evidence="2 3">
    <name type="scientific">Diacronema lutheri</name>
    <name type="common">Unicellular marine alga</name>
    <name type="synonym">Monochrysis lutheri</name>
    <dbReference type="NCBI Taxonomy" id="2081491"/>
    <lineage>
        <taxon>Eukaryota</taxon>
        <taxon>Haptista</taxon>
        <taxon>Haptophyta</taxon>
        <taxon>Pavlovophyceae</taxon>
        <taxon>Pavlovales</taxon>
        <taxon>Pavlovaceae</taxon>
        <taxon>Diacronema</taxon>
    </lineage>
</organism>
<sequence>MRGACARSSIAGLACQDSSTIDGTILSPWRVGNRALSGIQSFPACDAALRSADDDRPWCTTARSGRWEDGWDFCAPGCARSCPRATSAGKRCLAEWAVDDQVVRGCTTRNALFEWCATAASGDYRDGWGWCAPGCLEHARPPPSPPTSPPPSSRTDCQRATFGAERCLDRWTYRGVAFSQCTTAFSRSGAAWCKTYEEAISAEGEVAPGDEDGFNSAFGWCKPGCWEAARALSCQRTTTYGKPCLSPSWIYLNHRYEGCTSEDGGGYECVRAGASRSAARSRPWPRKALAVQGAALVFLIGALAARHGAQGRSQVPPLFPTGVGRCSESEAP</sequence>